<dbReference type="InterPro" id="IPR023393">
    <property type="entry name" value="START-like_dom_sf"/>
</dbReference>
<proteinExistence type="predicted"/>
<dbReference type="CDD" id="cd07812">
    <property type="entry name" value="SRPBCC"/>
    <property type="match status" value="1"/>
</dbReference>
<dbReference type="Proteomes" id="UP000237718">
    <property type="component" value="Unassembled WGS sequence"/>
</dbReference>
<evidence type="ECO:0000313" key="1">
    <source>
        <dbReference type="EMBL" id="PRZ49907.1"/>
    </source>
</evidence>
<name>A0A2T1AN12_TRISK</name>
<dbReference type="Gene3D" id="3.30.530.20">
    <property type="match status" value="1"/>
</dbReference>
<sequence>MHFETKEDTDCPIQDLFVAISDFESFERSAIRRGVDVQRHGDTAAPRDGLYWDVTFNFRGSERRVRIDVADYDVPNTISFAAVGNGMSGDLKVDLMALSAQRTRMTVRVDLKPKTLAARLLLQSLKLARNKLNRKFRTRVAEFARQTEERLTRSA</sequence>
<dbReference type="AlphaFoldDB" id="A0A2T1AN12"/>
<dbReference type="RefSeq" id="WP_106161503.1">
    <property type="nucleotide sequence ID" value="NZ_PVUF01000001.1"/>
</dbReference>
<comment type="caution">
    <text evidence="1">The sequence shown here is derived from an EMBL/GenBank/DDBJ whole genome shotgun (WGS) entry which is preliminary data.</text>
</comment>
<accession>A0A2T1AN12</accession>
<dbReference type="EMBL" id="PVUF01000001">
    <property type="protein sequence ID" value="PRZ49907.1"/>
    <property type="molecule type" value="Genomic_DNA"/>
</dbReference>
<dbReference type="SUPFAM" id="SSF55961">
    <property type="entry name" value="Bet v1-like"/>
    <property type="match status" value="1"/>
</dbReference>
<protein>
    <recommendedName>
        <fullName evidence="3">Polyketide cyclase / dehydrase and lipid transport</fullName>
    </recommendedName>
</protein>
<gene>
    <name evidence="1" type="ORF">CLV89_101123</name>
</gene>
<organism evidence="1 2">
    <name type="scientific">Tritonibacter scottomollicae</name>
    <name type="common">Epibacterium scottomollicae</name>
    <dbReference type="NCBI Taxonomy" id="483013"/>
    <lineage>
        <taxon>Bacteria</taxon>
        <taxon>Pseudomonadati</taxon>
        <taxon>Pseudomonadota</taxon>
        <taxon>Alphaproteobacteria</taxon>
        <taxon>Rhodobacterales</taxon>
        <taxon>Paracoccaceae</taxon>
        <taxon>Tritonibacter</taxon>
    </lineage>
</organism>
<reference evidence="1 2" key="1">
    <citation type="submission" date="2018-03" db="EMBL/GenBank/DDBJ databases">
        <title>Genomic Encyclopedia of Archaeal and Bacterial Type Strains, Phase II (KMG-II): from individual species to whole genera.</title>
        <authorList>
            <person name="Goeker M."/>
        </authorList>
    </citation>
    <scope>NUCLEOTIDE SEQUENCE [LARGE SCALE GENOMIC DNA]</scope>
    <source>
        <strain evidence="1 2">DSM 25328</strain>
    </source>
</reference>
<evidence type="ECO:0008006" key="3">
    <source>
        <dbReference type="Google" id="ProtNLM"/>
    </source>
</evidence>
<dbReference type="OrthoDB" id="7860307at2"/>
<evidence type="ECO:0000313" key="2">
    <source>
        <dbReference type="Proteomes" id="UP000237718"/>
    </source>
</evidence>